<dbReference type="Proteomes" id="UP000807306">
    <property type="component" value="Unassembled WGS sequence"/>
</dbReference>
<accession>A0A9P6E4Q9</accession>
<feature type="region of interest" description="Disordered" evidence="1">
    <location>
        <begin position="1"/>
        <end position="86"/>
    </location>
</feature>
<comment type="caution">
    <text evidence="2">The sequence shown here is derived from an EMBL/GenBank/DDBJ whole genome shotgun (WGS) entry which is preliminary data.</text>
</comment>
<evidence type="ECO:0000313" key="3">
    <source>
        <dbReference type="Proteomes" id="UP000807306"/>
    </source>
</evidence>
<keyword evidence="3" id="KW-1185">Reference proteome</keyword>
<feature type="compositionally biased region" description="Low complexity" evidence="1">
    <location>
        <begin position="24"/>
        <end position="38"/>
    </location>
</feature>
<evidence type="ECO:0000256" key="1">
    <source>
        <dbReference type="SAM" id="MobiDB-lite"/>
    </source>
</evidence>
<reference evidence="2" key="1">
    <citation type="submission" date="2020-11" db="EMBL/GenBank/DDBJ databases">
        <authorList>
            <consortium name="DOE Joint Genome Institute"/>
            <person name="Ahrendt S."/>
            <person name="Riley R."/>
            <person name="Andreopoulos W."/>
            <person name="Labutti K."/>
            <person name="Pangilinan J."/>
            <person name="Ruiz-Duenas F.J."/>
            <person name="Barrasa J.M."/>
            <person name="Sanchez-Garcia M."/>
            <person name="Camarero S."/>
            <person name="Miyauchi S."/>
            <person name="Serrano A."/>
            <person name="Linde D."/>
            <person name="Babiker R."/>
            <person name="Drula E."/>
            <person name="Ayuso-Fernandez I."/>
            <person name="Pacheco R."/>
            <person name="Padilla G."/>
            <person name="Ferreira P."/>
            <person name="Barriuso J."/>
            <person name="Kellner H."/>
            <person name="Castanera R."/>
            <person name="Alfaro M."/>
            <person name="Ramirez L."/>
            <person name="Pisabarro A.G."/>
            <person name="Kuo A."/>
            <person name="Tritt A."/>
            <person name="Lipzen A."/>
            <person name="He G."/>
            <person name="Yan M."/>
            <person name="Ng V."/>
            <person name="Cullen D."/>
            <person name="Martin F."/>
            <person name="Rosso M.-N."/>
            <person name="Henrissat B."/>
            <person name="Hibbett D."/>
            <person name="Martinez A.T."/>
            <person name="Grigoriev I.V."/>
        </authorList>
    </citation>
    <scope>NUCLEOTIDE SEQUENCE</scope>
    <source>
        <strain evidence="2">CBS 506.95</strain>
    </source>
</reference>
<dbReference type="OrthoDB" id="3244593at2759"/>
<protein>
    <submittedName>
        <fullName evidence="2">Uncharacterized protein</fullName>
    </submittedName>
</protein>
<gene>
    <name evidence="2" type="ORF">CPB83DRAFT_911284</name>
</gene>
<proteinExistence type="predicted"/>
<organism evidence="2 3">
    <name type="scientific">Crepidotus variabilis</name>
    <dbReference type="NCBI Taxonomy" id="179855"/>
    <lineage>
        <taxon>Eukaryota</taxon>
        <taxon>Fungi</taxon>
        <taxon>Dikarya</taxon>
        <taxon>Basidiomycota</taxon>
        <taxon>Agaricomycotina</taxon>
        <taxon>Agaricomycetes</taxon>
        <taxon>Agaricomycetidae</taxon>
        <taxon>Agaricales</taxon>
        <taxon>Agaricineae</taxon>
        <taxon>Crepidotaceae</taxon>
        <taxon>Crepidotus</taxon>
    </lineage>
</organism>
<sequence length="376" mass="42669">MPLTSSLRTTTQELGQRLAEQRARSQLAAPRSPASPSSNVNQNYGSAPPLTPATPGRHQNNEDAFSNSPTTTLGRRRRSNAIGKWTPSTKMKLREYGDELANEEGLNDEHRELVITSSGLPTHKLLIQFMAFQLGQYQVQTDDGFAQYLKSPTFRENVTDSLRSMLLSPNLSSYKNGFLERALRHIHLNPRQYKFNVRYEPQITSQAFASTISTNLTHARAQIKKKLADGWEKKTDIHVLTKSLTFKGTHEIEEGALARIAWIQLHSIDFNEEVLEGKKKAVDFWDHIDQKLADLREEYKNEPEADRRAIISVHFTECLNIHQTNCRPLKKFKGASQSNIPAWQKALSRAIDAMESYTQEELAGEDDDFDEETSTL</sequence>
<dbReference type="EMBL" id="MU157942">
    <property type="protein sequence ID" value="KAF9522533.1"/>
    <property type="molecule type" value="Genomic_DNA"/>
</dbReference>
<evidence type="ECO:0000313" key="2">
    <source>
        <dbReference type="EMBL" id="KAF9522533.1"/>
    </source>
</evidence>
<feature type="compositionally biased region" description="Polar residues" evidence="1">
    <location>
        <begin position="1"/>
        <end position="14"/>
    </location>
</feature>
<name>A0A9P6E4Q9_9AGAR</name>
<feature type="compositionally biased region" description="Polar residues" evidence="1">
    <location>
        <begin position="62"/>
        <end position="73"/>
    </location>
</feature>
<dbReference type="AlphaFoldDB" id="A0A9P6E4Q9"/>